<dbReference type="SUPFAM" id="SSF53448">
    <property type="entry name" value="Nucleotide-diphospho-sugar transferases"/>
    <property type="match status" value="1"/>
</dbReference>
<gene>
    <name evidence="2" type="ORF">FNF31_05767</name>
</gene>
<reference evidence="2 3" key="1">
    <citation type="submission" date="2019-07" db="EMBL/GenBank/DDBJ databases">
        <title>Genomes of Cafeteria roenbergensis.</title>
        <authorList>
            <person name="Fischer M.G."/>
            <person name="Hackl T."/>
            <person name="Roman M."/>
        </authorList>
    </citation>
    <scope>NUCLEOTIDE SEQUENCE [LARGE SCALE GENOMIC DNA]</scope>
    <source>
        <strain evidence="2 3">Cflag</strain>
    </source>
</reference>
<accession>A0A5A8CW15</accession>
<dbReference type="Pfam" id="PF01501">
    <property type="entry name" value="Glyco_transf_8"/>
    <property type="match status" value="1"/>
</dbReference>
<evidence type="ECO:0000313" key="2">
    <source>
        <dbReference type="EMBL" id="KAA0157342.1"/>
    </source>
</evidence>
<dbReference type="InterPro" id="IPR036412">
    <property type="entry name" value="HAD-like_sf"/>
</dbReference>
<evidence type="ECO:0000313" key="3">
    <source>
        <dbReference type="Proteomes" id="UP000325113"/>
    </source>
</evidence>
<dbReference type="EMBL" id="VLTM01000078">
    <property type="protein sequence ID" value="KAA0157342.1"/>
    <property type="molecule type" value="Genomic_DNA"/>
</dbReference>
<feature type="domain" description="NAD-dependent epimerase/dehydratase" evidence="1">
    <location>
        <begin position="777"/>
        <end position="1072"/>
    </location>
</feature>
<dbReference type="SUPFAM" id="SSF51735">
    <property type="entry name" value="NAD(P)-binding Rossmann-fold domains"/>
    <property type="match status" value="1"/>
</dbReference>
<dbReference type="InterPro" id="IPR036291">
    <property type="entry name" value="NAD(P)-bd_dom_sf"/>
</dbReference>
<dbReference type="Gene3D" id="3.90.25.10">
    <property type="entry name" value="UDP-galactose 4-epimerase, domain 1"/>
    <property type="match status" value="1"/>
</dbReference>
<sequence>MLQKLPAASSRFDLLRQPPPRQVFQSAMAATAPIQVGTAAPAPVPLPKGFSSLTPEQQGYVMAARLGAAVTSATNAKLADLPFGVGDLTELDIPALATDAADAPAPKALQHSRRRVLVTDLDGTLTGSSGRLPASVFARLETLRERQNVLVVVCTGRPVSWARTIMATWPVDAVVAENGAVILFAAAPEGASAAAGPAGSSAGAPPTVVEEALFPSTEEDLAARAAMIKRATDAPSAGGLGLSLSPDQAGRACDVAFELDDSPAAGPTRGIPAAFLEELTAGGFAFSFSNIHLNVWRGSQTKASGSDAVLARLGLSAEDAADAVFVGDSPNDRPCFRRFHPHSYGVASVSRYTGVAARGPAAEDAAETGPLSAACGRVTVSDGPAGWLEAVDHAFPSQAFATLVANEFYVTGAIALAKSLAATGTTRPLICLTGPEVSEESAARLAALGVVVARVPLVPFTDAFRERHRLDVIKASRPYNSGVDKPKQFRNLFNFSKLLLWALTDFETVVYLDADIVVMQSMDSLFDVRGFGAAHNLHVRFDQLNRINSGVMVLHPSVATLRAMFRVLLDEASTVTYHRTDQTFLESFFAGRTHGLDRSVNALQYFFVTAPEAWDWATVRATHFIMQKPWQSLADAADADAAAALVAPGAPLPALPSGARPELACVHAVWWAVFRATLASDATVSAHDAVVAAGEAAVASLVSTDADADAAETKDDEVVPAVAASATSAASAAAAAAGSATPAAATGAAAEALMLSKAAAGATAMPLTLLAPRSKRVLVVGGDGFCGWPLALRLSAQGYEVLIADNLSRRRIDAELGVDSLTPIKPMAARLAAWEEVTRADGGAPRKIHFELCDVNTEYDRFKGVMERFRPSTVVHLGEQRAAPYSMKDERTRRYTVTNNLGATHAVLNAIVETDRDTHLVHLGTMGVYGYGAVENVMLPEGYVDIKMKDMHGKWQDKSILHPAYPGSVYHMTKTQDALFFQFYAKNYGLSITDLHQGIVWGLHTDETRRHPDLINRLDYDGDYGTVLNRFVMQSACGHPLTVYGTGEQTRAFIHIQNSMECMQLAVENPPKRGDAVRIFNQMTECHRLLDLVALLKRVFPGTEASFVDNPRKELRANDLRVTNQKFLDLGLKPRLLEGDSVREIHEAVTLFKSRFDPRHVLPKSFW</sequence>
<dbReference type="SUPFAM" id="SSF56784">
    <property type="entry name" value="HAD-like"/>
    <property type="match status" value="1"/>
</dbReference>
<dbReference type="Gene3D" id="3.90.550.10">
    <property type="entry name" value="Spore Coat Polysaccharide Biosynthesis Protein SpsA, Chain A"/>
    <property type="match status" value="1"/>
</dbReference>
<dbReference type="Proteomes" id="UP000325113">
    <property type="component" value="Unassembled WGS sequence"/>
</dbReference>
<dbReference type="NCBIfam" id="TIGR01484">
    <property type="entry name" value="HAD-SF-IIB"/>
    <property type="match status" value="1"/>
</dbReference>
<dbReference type="Pfam" id="PF08282">
    <property type="entry name" value="Hydrolase_3"/>
    <property type="match status" value="1"/>
</dbReference>
<dbReference type="InterPro" id="IPR029044">
    <property type="entry name" value="Nucleotide-diphossugar_trans"/>
</dbReference>
<dbReference type="InterPro" id="IPR002495">
    <property type="entry name" value="Glyco_trans_8"/>
</dbReference>
<name>A0A5A8CW15_CAFRO</name>
<dbReference type="AlphaFoldDB" id="A0A5A8CW15"/>
<comment type="caution">
    <text evidence="2">The sequence shown here is derived from an EMBL/GenBank/DDBJ whole genome shotgun (WGS) entry which is preliminary data.</text>
</comment>
<dbReference type="Pfam" id="PF01370">
    <property type="entry name" value="Epimerase"/>
    <property type="match status" value="1"/>
</dbReference>
<dbReference type="InterPro" id="IPR001509">
    <property type="entry name" value="Epimerase_deHydtase"/>
</dbReference>
<proteinExistence type="predicted"/>
<evidence type="ECO:0000259" key="1">
    <source>
        <dbReference type="Pfam" id="PF01370"/>
    </source>
</evidence>
<dbReference type="InterPro" id="IPR050587">
    <property type="entry name" value="GNT1/Glycosyltrans_8"/>
</dbReference>
<protein>
    <recommendedName>
        <fullName evidence="1">NAD-dependent epimerase/dehydratase domain-containing protein</fullName>
    </recommendedName>
</protein>
<dbReference type="GO" id="GO:0016757">
    <property type="term" value="F:glycosyltransferase activity"/>
    <property type="evidence" value="ECO:0007669"/>
    <property type="project" value="InterPro"/>
</dbReference>
<dbReference type="PANTHER" id="PTHR11183">
    <property type="entry name" value="GLYCOGENIN SUBFAMILY MEMBER"/>
    <property type="match status" value="1"/>
</dbReference>
<dbReference type="Gene3D" id="3.40.50.1000">
    <property type="entry name" value="HAD superfamily/HAD-like"/>
    <property type="match status" value="1"/>
</dbReference>
<dbReference type="InterPro" id="IPR006379">
    <property type="entry name" value="HAD-SF_hydro_IIB"/>
</dbReference>
<dbReference type="Gene3D" id="3.40.50.720">
    <property type="entry name" value="NAD(P)-binding Rossmann-like Domain"/>
    <property type="match status" value="1"/>
</dbReference>
<organism evidence="2 3">
    <name type="scientific">Cafeteria roenbergensis</name>
    <name type="common">Marine flagellate</name>
    <dbReference type="NCBI Taxonomy" id="33653"/>
    <lineage>
        <taxon>Eukaryota</taxon>
        <taxon>Sar</taxon>
        <taxon>Stramenopiles</taxon>
        <taxon>Bigyra</taxon>
        <taxon>Opalozoa</taxon>
        <taxon>Bicosoecida</taxon>
        <taxon>Cafeteriaceae</taxon>
        <taxon>Cafeteria</taxon>
    </lineage>
</organism>
<dbReference type="InterPro" id="IPR023214">
    <property type="entry name" value="HAD_sf"/>
</dbReference>